<evidence type="ECO:0000313" key="13">
    <source>
        <dbReference type="EMBL" id="CDO57090.1"/>
    </source>
</evidence>
<accession>A0A0J9XI40</accession>
<dbReference type="OrthoDB" id="6500128at2759"/>
<dbReference type="GO" id="GO:0005524">
    <property type="term" value="F:ATP binding"/>
    <property type="evidence" value="ECO:0007669"/>
    <property type="project" value="UniProtKB-KW"/>
</dbReference>
<feature type="region of interest" description="Disordered" evidence="9">
    <location>
        <begin position="27"/>
        <end position="46"/>
    </location>
</feature>
<comment type="caution">
    <text evidence="13">The sequence shown here is derived from an EMBL/GenBank/DDBJ whole genome shotgun (WGS) entry which is preliminary data.</text>
</comment>
<feature type="domain" description="ABC transmembrane type-1" evidence="12">
    <location>
        <begin position="752"/>
        <end position="1040"/>
    </location>
</feature>
<evidence type="ECO:0000256" key="1">
    <source>
        <dbReference type="ARBA" id="ARBA00004141"/>
    </source>
</evidence>
<dbReference type="InterPro" id="IPR017871">
    <property type="entry name" value="ABC_transporter-like_CS"/>
</dbReference>
<feature type="transmembrane region" description="Helical" evidence="10">
    <location>
        <begin position="221"/>
        <end position="240"/>
    </location>
</feature>
<dbReference type="InterPro" id="IPR003439">
    <property type="entry name" value="ABC_transporter-like_ATP-bd"/>
</dbReference>
<dbReference type="CDD" id="cd18578">
    <property type="entry name" value="ABC_6TM_Pgp_ABCB1_D2_like"/>
    <property type="match status" value="1"/>
</dbReference>
<feature type="transmembrane region" description="Helical" evidence="10">
    <location>
        <begin position="326"/>
        <end position="346"/>
    </location>
</feature>
<dbReference type="InterPro" id="IPR027417">
    <property type="entry name" value="P-loop_NTPase"/>
</dbReference>
<evidence type="ECO:0000256" key="9">
    <source>
        <dbReference type="SAM" id="MobiDB-lite"/>
    </source>
</evidence>
<dbReference type="Gene3D" id="1.20.1560.10">
    <property type="entry name" value="ABC transporter type 1, transmembrane domain"/>
    <property type="match status" value="1"/>
</dbReference>
<dbReference type="SUPFAM" id="SSF90123">
    <property type="entry name" value="ABC transporter transmembrane region"/>
    <property type="match status" value="2"/>
</dbReference>
<feature type="transmembrane region" description="Helical" evidence="10">
    <location>
        <begin position="792"/>
        <end position="817"/>
    </location>
</feature>
<dbReference type="CDD" id="cd18577">
    <property type="entry name" value="ABC_6TM_Pgp_ABCB1_D1_like"/>
    <property type="match status" value="1"/>
</dbReference>
<gene>
    <name evidence="13" type="ORF">BN980_GECA18s02177g</name>
</gene>
<feature type="domain" description="ABC transmembrane type-1" evidence="12">
    <location>
        <begin position="98"/>
        <end position="388"/>
    </location>
</feature>
<dbReference type="GO" id="GO:0015421">
    <property type="term" value="F:ABC-type oligopeptide transporter activity"/>
    <property type="evidence" value="ECO:0007669"/>
    <property type="project" value="TreeGrafter"/>
</dbReference>
<dbReference type="SUPFAM" id="SSF52540">
    <property type="entry name" value="P-loop containing nucleoside triphosphate hydrolases"/>
    <property type="match status" value="2"/>
</dbReference>
<keyword evidence="6 13" id="KW-0067">ATP-binding</keyword>
<dbReference type="InterPro" id="IPR003593">
    <property type="entry name" value="AAA+_ATPase"/>
</dbReference>
<dbReference type="SMART" id="SM00382">
    <property type="entry name" value="AAA"/>
    <property type="match status" value="2"/>
</dbReference>
<dbReference type="Pfam" id="PF00664">
    <property type="entry name" value="ABC_membrane"/>
    <property type="match status" value="2"/>
</dbReference>
<dbReference type="Gene3D" id="3.40.50.300">
    <property type="entry name" value="P-loop containing nucleotide triphosphate hydrolases"/>
    <property type="match status" value="2"/>
</dbReference>
<feature type="transmembrane region" description="Helical" evidence="10">
    <location>
        <begin position="148"/>
        <end position="168"/>
    </location>
</feature>
<organism evidence="13 14">
    <name type="scientific">Geotrichum candidum</name>
    <name type="common">Oospora lactis</name>
    <name type="synonym">Dipodascus geotrichum</name>
    <dbReference type="NCBI Taxonomy" id="1173061"/>
    <lineage>
        <taxon>Eukaryota</taxon>
        <taxon>Fungi</taxon>
        <taxon>Dikarya</taxon>
        <taxon>Ascomycota</taxon>
        <taxon>Saccharomycotina</taxon>
        <taxon>Dipodascomycetes</taxon>
        <taxon>Dipodascales</taxon>
        <taxon>Dipodascaceae</taxon>
        <taxon>Geotrichum</taxon>
    </lineage>
</organism>
<evidence type="ECO:0000259" key="11">
    <source>
        <dbReference type="PROSITE" id="PS50893"/>
    </source>
</evidence>
<comment type="subcellular location">
    <subcellularLocation>
        <location evidence="1">Membrane</location>
        <topology evidence="1">Multi-pass membrane protein</topology>
    </subcellularLocation>
</comment>
<feature type="compositionally biased region" description="Polar residues" evidence="9">
    <location>
        <begin position="27"/>
        <end position="36"/>
    </location>
</feature>
<proteinExistence type="inferred from homology"/>
<dbReference type="CDD" id="cd03249">
    <property type="entry name" value="ABC_MTABC3_MDL1_MDL2"/>
    <property type="match status" value="2"/>
</dbReference>
<keyword evidence="8 10" id="KW-0472">Membrane</keyword>
<dbReference type="InterPro" id="IPR036640">
    <property type="entry name" value="ABC1_TM_sf"/>
</dbReference>
<evidence type="ECO:0000256" key="10">
    <source>
        <dbReference type="SAM" id="Phobius"/>
    </source>
</evidence>
<feature type="transmembrane region" description="Helical" evidence="10">
    <location>
        <begin position="94"/>
        <end position="121"/>
    </location>
</feature>
<evidence type="ECO:0000256" key="4">
    <source>
        <dbReference type="ARBA" id="ARBA00022692"/>
    </source>
</evidence>
<dbReference type="STRING" id="1173061.A0A0J9XI40"/>
<feature type="transmembrane region" description="Helical" evidence="10">
    <location>
        <begin position="899"/>
        <end position="918"/>
    </location>
</feature>
<evidence type="ECO:0000259" key="12">
    <source>
        <dbReference type="PROSITE" id="PS50929"/>
    </source>
</evidence>
<dbReference type="PROSITE" id="PS00211">
    <property type="entry name" value="ABC_TRANSPORTER_1"/>
    <property type="match status" value="2"/>
</dbReference>
<keyword evidence="4 10" id="KW-0812">Transmembrane</keyword>
<feature type="transmembrane region" description="Helical" evidence="10">
    <location>
        <begin position="749"/>
        <end position="772"/>
    </location>
</feature>
<evidence type="ECO:0000256" key="8">
    <source>
        <dbReference type="ARBA" id="ARBA00023136"/>
    </source>
</evidence>
<dbReference type="InterPro" id="IPR039421">
    <property type="entry name" value="Type_1_exporter"/>
</dbReference>
<dbReference type="GO" id="GO:0016887">
    <property type="term" value="F:ATP hydrolysis activity"/>
    <property type="evidence" value="ECO:0007669"/>
    <property type="project" value="InterPro"/>
</dbReference>
<evidence type="ECO:0000256" key="6">
    <source>
        <dbReference type="ARBA" id="ARBA00022840"/>
    </source>
</evidence>
<keyword evidence="5" id="KW-0547">Nucleotide-binding</keyword>
<feature type="domain" description="ABC transporter" evidence="11">
    <location>
        <begin position="423"/>
        <end position="668"/>
    </location>
</feature>
<feature type="transmembrane region" description="Helical" evidence="10">
    <location>
        <begin position="979"/>
        <end position="1000"/>
    </location>
</feature>
<dbReference type="GO" id="GO:0090374">
    <property type="term" value="P:oligopeptide export from mitochondrion"/>
    <property type="evidence" value="ECO:0007669"/>
    <property type="project" value="TreeGrafter"/>
</dbReference>
<feature type="domain" description="ABC transporter" evidence="11">
    <location>
        <begin position="1075"/>
        <end position="1316"/>
    </location>
</feature>
<evidence type="ECO:0000256" key="5">
    <source>
        <dbReference type="ARBA" id="ARBA00022741"/>
    </source>
</evidence>
<dbReference type="FunFam" id="3.40.50.300:FF:000251">
    <property type="entry name" value="ABC transporter B family member 19"/>
    <property type="match status" value="1"/>
</dbReference>
<feature type="transmembrane region" description="Helical" evidence="10">
    <location>
        <begin position="366"/>
        <end position="394"/>
    </location>
</feature>
<dbReference type="Pfam" id="PF00005">
    <property type="entry name" value="ABC_tran"/>
    <property type="match status" value="2"/>
</dbReference>
<dbReference type="EMBL" id="CCBN010000018">
    <property type="protein sequence ID" value="CDO57090.1"/>
    <property type="molecule type" value="Genomic_DNA"/>
</dbReference>
<sequence>MIKSDTHDKEEVKDKTCSSIKATELSESLFSRPSSPTTDSKKDVKKNSVKPEYSSLDYNGLNEDEIRILKDQIEVPKTSISYFTLFRFATPFDLLLLAIAAICSIISGAALPMFTLVFGSITQVFNDFLVNGTDPDEFQSVVNDKTLYFLYLGIGIGVTSYLQTFLHVDRGEVIVARIRKSYLQAVLRQNIGYFDRVGAGEVTSRITNDISQIQDGISEKIGIILSGFSTFIAAFVIGFVKSWRITLIMSSSVVVILASLVCGSVFMVKYITRTIAAVGEASTVAEDVLSSIRNTVAFGAQNRLADKFDSKLSVARDNGIKRGTTLSVLVSWLWCVTYLYYALAFWEGSRLIASGHLDVGSLVTSIMAIIIGAFVLGNIAPSFQAIGTAIAAAYKIFEAIDRVPIIDVSNEKGEQPEDFDGRIEFKGVKFAYPSRPNVTILDNFDLTIEPGQTIALVGASGSGKSTIIGLIERFYAPIGGSITIDGRNLESLNIKWLRRQMSLVSQEPNLFSCSIYENIAFGLIGTPYEHASDETKLDMIKKACEEANAWEFIQNLTNGLDTEVGDRGFLLSGGQKQRIAIARAIVSQPKLLLLDEATSALDTKSEGIVQEALDRVLKSRTTIVIAHRLSTIRDANKIVVMSNGKIIESGTHNELLSKEGAYFLLVKAQNVRAFNEEAILAIEKVSEAANIHQEKGLERSDTRDSNVSISSEVIEDLENSGYYEPEVKTRSTFNLIKTLLLFSVEDINLIYFGFLFSFGCGVGYPLMSFIYGKCVNAIMVPPSQYSQMRHDINILAGMFFVLACCELITYFFLHFLLDRHAEKLVFKMRSHVFRHYLRMDISYFDDEKHSSGALIASIAKDGQSIEGFGGATLGQILNCSTSLVAGLIMATVINWRLGLVVASCIPLLVGCGFVRVKVLGHIEERARNSYEASGNYACEGINAIRTVASLSREDQVLDTYNQKIKAQVRRSRIPLMKSALIYGVSEGLAPLVMGLGFWYGSTLIRKGQSTSYQFFTAFTAVVFGSQSAGQIFSHSPSMSKARQAAQSFLRILDTKPEIDSMTTEGQTIKNVTGELEFREVHFRYPTRRHVPVLRGINFTVKPGQFVALVGPSGCGKSTSISLIEQFYRPLAGQILLDGVDITMLNVANYRNHIGLVQQEPILYQGTIRENILMGMSDSDFEVISDDELYSAARKANIHDFIMSLPDCYETLCGSKGTLLSGGQKQRVAIARALIRNPKVLLLDEATSALDSESEKVVQAALDAAAEGRTTIAVAHRLSTIQNADKICVFDKGRIVEEGTHDQLLEKGGIYYSLVEMQALEGSS</sequence>
<feature type="transmembrane region" description="Helical" evidence="10">
    <location>
        <begin position="876"/>
        <end position="893"/>
    </location>
</feature>
<keyword evidence="7 10" id="KW-1133">Transmembrane helix</keyword>
<evidence type="ECO:0000256" key="3">
    <source>
        <dbReference type="ARBA" id="ARBA00022448"/>
    </source>
</evidence>
<dbReference type="FunFam" id="3.40.50.300:FF:000205">
    <property type="entry name" value="ABC transporter B family member 4"/>
    <property type="match status" value="1"/>
</dbReference>
<dbReference type="PANTHER" id="PTHR43394:SF27">
    <property type="entry name" value="ATP-DEPENDENT TRANSLOCASE ABCB1-LIKE"/>
    <property type="match status" value="1"/>
</dbReference>
<evidence type="ECO:0000313" key="14">
    <source>
        <dbReference type="Proteomes" id="UP000242525"/>
    </source>
</evidence>
<name>A0A0J9XI40_GEOCN</name>
<dbReference type="PROSITE" id="PS50893">
    <property type="entry name" value="ABC_TRANSPORTER_2"/>
    <property type="match status" value="2"/>
</dbReference>
<dbReference type="PROSITE" id="PS50929">
    <property type="entry name" value="ABC_TM1F"/>
    <property type="match status" value="2"/>
</dbReference>
<keyword evidence="3" id="KW-0813">Transport</keyword>
<protein>
    <submittedName>
        <fullName evidence="13">Similar to Saccharomyces cerevisiae YKL209C STE6 Plasma membrane ATP-binding cassette (ABC) transporter required for the export of a-factor</fullName>
    </submittedName>
</protein>
<feature type="transmembrane region" description="Helical" evidence="10">
    <location>
        <begin position="246"/>
        <end position="268"/>
    </location>
</feature>
<evidence type="ECO:0000256" key="7">
    <source>
        <dbReference type="ARBA" id="ARBA00022989"/>
    </source>
</evidence>
<reference evidence="13" key="1">
    <citation type="submission" date="2014-03" db="EMBL/GenBank/DDBJ databases">
        <authorList>
            <person name="Casaregola S."/>
        </authorList>
    </citation>
    <scope>NUCLEOTIDE SEQUENCE [LARGE SCALE GENOMIC DNA]</scope>
    <source>
        <strain evidence="13">CLIB 918</strain>
    </source>
</reference>
<dbReference type="GO" id="GO:0005743">
    <property type="term" value="C:mitochondrial inner membrane"/>
    <property type="evidence" value="ECO:0007669"/>
    <property type="project" value="TreeGrafter"/>
</dbReference>
<comment type="similarity">
    <text evidence="2">Belongs to the ABC transporter superfamily. ABCB family. Multidrug resistance exporter (TC 3.A.1.201) subfamily.</text>
</comment>
<dbReference type="PANTHER" id="PTHR43394">
    <property type="entry name" value="ATP-DEPENDENT PERMEASE MDL1, MITOCHONDRIAL"/>
    <property type="match status" value="1"/>
</dbReference>
<dbReference type="Proteomes" id="UP000242525">
    <property type="component" value="Unassembled WGS sequence"/>
</dbReference>
<evidence type="ECO:0000256" key="2">
    <source>
        <dbReference type="ARBA" id="ARBA00007577"/>
    </source>
</evidence>
<dbReference type="FunFam" id="1.20.1560.10:FF:000102">
    <property type="entry name" value="ABC multidrug transporter Mdr1"/>
    <property type="match status" value="1"/>
</dbReference>
<keyword evidence="14" id="KW-1185">Reference proteome</keyword>
<dbReference type="InterPro" id="IPR011527">
    <property type="entry name" value="ABC1_TM_dom"/>
</dbReference>